<dbReference type="CDD" id="cd00088">
    <property type="entry name" value="HPT"/>
    <property type="match status" value="1"/>
</dbReference>
<dbReference type="PROSITE" id="PS50109">
    <property type="entry name" value="HIS_KIN"/>
    <property type="match status" value="1"/>
</dbReference>
<dbReference type="InterPro" id="IPR000700">
    <property type="entry name" value="PAS-assoc_C"/>
</dbReference>
<feature type="modified residue" description="Phosphohistidine" evidence="16">
    <location>
        <position position="1210"/>
    </location>
</feature>
<evidence type="ECO:0000256" key="8">
    <source>
        <dbReference type="ARBA" id="ARBA00022741"/>
    </source>
</evidence>
<dbReference type="SUPFAM" id="SSF55785">
    <property type="entry name" value="PYP-like sensor domain (PAS domain)"/>
    <property type="match status" value="2"/>
</dbReference>
<dbReference type="SMART" id="SM00388">
    <property type="entry name" value="HisKA"/>
    <property type="match status" value="1"/>
</dbReference>
<feature type="domain" description="HPt" evidence="24">
    <location>
        <begin position="1171"/>
        <end position="1263"/>
    </location>
</feature>
<comment type="subcellular location">
    <subcellularLocation>
        <location evidence="2">Cell membrane</location>
        <topology evidence="2">Multi-pass membrane protein</topology>
    </subcellularLocation>
</comment>
<evidence type="ECO:0000259" key="25">
    <source>
        <dbReference type="PROSITE" id="PS50906"/>
    </source>
</evidence>
<dbReference type="SUPFAM" id="SSF47384">
    <property type="entry name" value="Homodimeric domain of signal transducing histidine kinase"/>
    <property type="match status" value="1"/>
</dbReference>
<evidence type="ECO:0000259" key="20">
    <source>
        <dbReference type="PROSITE" id="PS50109"/>
    </source>
</evidence>
<keyword evidence="10" id="KW-0067">ATP-binding</keyword>
<comment type="subunit">
    <text evidence="14">At low DSF concentrations, interacts with RpfF.</text>
</comment>
<keyword evidence="13 19" id="KW-0472">Membrane</keyword>
<feature type="coiled-coil region" evidence="18">
    <location>
        <begin position="456"/>
        <end position="483"/>
    </location>
</feature>
<dbReference type="Gene3D" id="3.40.50.2300">
    <property type="match status" value="2"/>
</dbReference>
<keyword evidence="8" id="KW-0547">Nucleotide-binding</keyword>
<feature type="domain" description="Histidine kinase" evidence="20">
    <location>
        <begin position="625"/>
        <end position="846"/>
    </location>
</feature>
<dbReference type="InterPro" id="IPR011006">
    <property type="entry name" value="CheY-like_superfamily"/>
</dbReference>
<dbReference type="Pfam" id="PF00512">
    <property type="entry name" value="HisKA"/>
    <property type="match status" value="1"/>
</dbReference>
<feature type="domain" description="PAC" evidence="23">
    <location>
        <begin position="418"/>
        <end position="472"/>
    </location>
</feature>
<dbReference type="EC" id="2.7.13.3" evidence="3"/>
<dbReference type="PROSITE" id="PS50894">
    <property type="entry name" value="HPT"/>
    <property type="match status" value="1"/>
</dbReference>
<dbReference type="Pfam" id="PF08376">
    <property type="entry name" value="NIT"/>
    <property type="match status" value="1"/>
</dbReference>
<dbReference type="CDD" id="cd17546">
    <property type="entry name" value="REC_hyHK_CKI1_RcsC-like"/>
    <property type="match status" value="2"/>
</dbReference>
<keyword evidence="5 17" id="KW-0597">Phosphoprotein</keyword>
<feature type="modified residue" description="4-aspartylphosphate" evidence="17">
    <location>
        <position position="920"/>
    </location>
</feature>
<dbReference type="SMART" id="SM00448">
    <property type="entry name" value="REC"/>
    <property type="match status" value="2"/>
</dbReference>
<dbReference type="SMART" id="SM00091">
    <property type="entry name" value="PAS"/>
    <property type="match status" value="2"/>
</dbReference>
<dbReference type="NCBIfam" id="TIGR00229">
    <property type="entry name" value="sensory_box"/>
    <property type="match status" value="2"/>
</dbReference>
<dbReference type="InterPro" id="IPR008207">
    <property type="entry name" value="Sig_transdc_His_kin_Hpt_dom"/>
</dbReference>
<dbReference type="Pfam" id="PF13426">
    <property type="entry name" value="PAS_9"/>
    <property type="match status" value="1"/>
</dbReference>
<reference evidence="26 27" key="1">
    <citation type="submission" date="2020-08" db="EMBL/GenBank/DDBJ databases">
        <title>Genomic Encyclopedia of Type Strains, Phase IV (KMG-IV): sequencing the most valuable type-strain genomes for metagenomic binning, comparative biology and taxonomic classification.</title>
        <authorList>
            <person name="Goeker M."/>
        </authorList>
    </citation>
    <scope>NUCLEOTIDE SEQUENCE [LARGE SCALE GENOMIC DNA]</scope>
    <source>
        <strain evidence="26 27">DSM 22071</strain>
    </source>
</reference>
<dbReference type="PROSITE" id="PS50110">
    <property type="entry name" value="RESPONSE_REGULATORY"/>
    <property type="match status" value="2"/>
</dbReference>
<organism evidence="26 27">
    <name type="scientific">Desulfurispira natronophila</name>
    <dbReference type="NCBI Taxonomy" id="682562"/>
    <lineage>
        <taxon>Bacteria</taxon>
        <taxon>Pseudomonadati</taxon>
        <taxon>Chrysiogenota</taxon>
        <taxon>Chrysiogenia</taxon>
        <taxon>Chrysiogenales</taxon>
        <taxon>Chrysiogenaceae</taxon>
        <taxon>Desulfurispira</taxon>
    </lineage>
</organism>
<dbReference type="InterPro" id="IPR003661">
    <property type="entry name" value="HisK_dim/P_dom"/>
</dbReference>
<evidence type="ECO:0000259" key="23">
    <source>
        <dbReference type="PROSITE" id="PS50113"/>
    </source>
</evidence>
<keyword evidence="11 19" id="KW-1133">Transmembrane helix</keyword>
<dbReference type="Pfam" id="PF00989">
    <property type="entry name" value="PAS"/>
    <property type="match status" value="1"/>
</dbReference>
<dbReference type="CDD" id="cd00082">
    <property type="entry name" value="HisKA"/>
    <property type="match status" value="1"/>
</dbReference>
<feature type="modified residue" description="4-aspartylphosphate" evidence="17">
    <location>
        <position position="1063"/>
    </location>
</feature>
<dbReference type="InterPro" id="IPR010910">
    <property type="entry name" value="Nitrate/nitrite_sensing_bac"/>
</dbReference>
<dbReference type="SUPFAM" id="SSF52172">
    <property type="entry name" value="CheY-like"/>
    <property type="match status" value="2"/>
</dbReference>
<evidence type="ECO:0000256" key="14">
    <source>
        <dbReference type="ARBA" id="ARBA00064003"/>
    </source>
</evidence>
<gene>
    <name evidence="26" type="ORF">HNR37_000862</name>
</gene>
<keyword evidence="4" id="KW-1003">Cell membrane</keyword>
<dbReference type="CDD" id="cd00130">
    <property type="entry name" value="PAS"/>
    <property type="match status" value="2"/>
</dbReference>
<dbReference type="Gene3D" id="1.10.287.130">
    <property type="match status" value="1"/>
</dbReference>
<dbReference type="InterPro" id="IPR005467">
    <property type="entry name" value="His_kinase_dom"/>
</dbReference>
<dbReference type="SUPFAM" id="SSF55874">
    <property type="entry name" value="ATPase domain of HSP90 chaperone/DNA topoisomerase II/histidine kinase"/>
    <property type="match status" value="1"/>
</dbReference>
<evidence type="ECO:0000256" key="11">
    <source>
        <dbReference type="ARBA" id="ARBA00022989"/>
    </source>
</evidence>
<dbReference type="SMART" id="SM00387">
    <property type="entry name" value="HATPase_c"/>
    <property type="match status" value="1"/>
</dbReference>
<evidence type="ECO:0000256" key="9">
    <source>
        <dbReference type="ARBA" id="ARBA00022777"/>
    </source>
</evidence>
<feature type="domain" description="PAC" evidence="23">
    <location>
        <begin position="557"/>
        <end position="607"/>
    </location>
</feature>
<proteinExistence type="predicted"/>
<dbReference type="GO" id="GO:0005524">
    <property type="term" value="F:ATP binding"/>
    <property type="evidence" value="ECO:0007669"/>
    <property type="project" value="UniProtKB-KW"/>
</dbReference>
<comment type="catalytic activity">
    <reaction evidence="1">
        <text>ATP + protein L-histidine = ADP + protein N-phospho-L-histidine.</text>
        <dbReference type="EC" id="2.7.13.3"/>
    </reaction>
</comment>
<evidence type="ECO:0000256" key="13">
    <source>
        <dbReference type="ARBA" id="ARBA00023136"/>
    </source>
</evidence>
<dbReference type="FunFam" id="1.10.287.130:FF:000002">
    <property type="entry name" value="Two-component osmosensing histidine kinase"/>
    <property type="match status" value="1"/>
</dbReference>
<comment type="caution">
    <text evidence="26">The sequence shown here is derived from an EMBL/GenBank/DDBJ whole genome shotgun (WGS) entry which is preliminary data.</text>
</comment>
<keyword evidence="9" id="KW-0418">Kinase</keyword>
<dbReference type="EMBL" id="JACHID010000004">
    <property type="protein sequence ID" value="MBB5021550.1"/>
    <property type="molecule type" value="Genomic_DNA"/>
</dbReference>
<dbReference type="PANTHER" id="PTHR45339">
    <property type="entry name" value="HYBRID SIGNAL TRANSDUCTION HISTIDINE KINASE J"/>
    <property type="match status" value="1"/>
</dbReference>
<dbReference type="InterPro" id="IPR013587">
    <property type="entry name" value="Nitrate/nitrite_sensing"/>
</dbReference>
<evidence type="ECO:0000259" key="24">
    <source>
        <dbReference type="PROSITE" id="PS50894"/>
    </source>
</evidence>
<evidence type="ECO:0000256" key="12">
    <source>
        <dbReference type="ARBA" id="ARBA00023012"/>
    </source>
</evidence>
<evidence type="ECO:0000256" key="16">
    <source>
        <dbReference type="PROSITE-ProRule" id="PRU00110"/>
    </source>
</evidence>
<evidence type="ECO:0000259" key="21">
    <source>
        <dbReference type="PROSITE" id="PS50110"/>
    </source>
</evidence>
<dbReference type="PROSITE" id="PS50113">
    <property type="entry name" value="PAC"/>
    <property type="match status" value="2"/>
</dbReference>
<dbReference type="InterPro" id="IPR001610">
    <property type="entry name" value="PAC"/>
</dbReference>
<dbReference type="CDD" id="cd16922">
    <property type="entry name" value="HATPase_EvgS-ArcB-TorS-like"/>
    <property type="match status" value="1"/>
</dbReference>
<dbReference type="PANTHER" id="PTHR45339:SF1">
    <property type="entry name" value="HYBRID SIGNAL TRANSDUCTION HISTIDINE KINASE J"/>
    <property type="match status" value="1"/>
</dbReference>
<accession>A0A7W7Y3S9</accession>
<dbReference type="Pfam" id="PF01627">
    <property type="entry name" value="Hpt"/>
    <property type="match status" value="1"/>
</dbReference>
<dbReference type="GO" id="GO:0000155">
    <property type="term" value="F:phosphorelay sensor kinase activity"/>
    <property type="evidence" value="ECO:0007669"/>
    <property type="project" value="InterPro"/>
</dbReference>
<keyword evidence="6" id="KW-0808">Transferase</keyword>
<evidence type="ECO:0000256" key="5">
    <source>
        <dbReference type="ARBA" id="ARBA00022553"/>
    </source>
</evidence>
<feature type="transmembrane region" description="Helical" evidence="19">
    <location>
        <begin position="17"/>
        <end position="40"/>
    </location>
</feature>
<dbReference type="PROSITE" id="PS50112">
    <property type="entry name" value="PAS"/>
    <property type="match status" value="2"/>
</dbReference>
<name>A0A7W7Y3S9_9BACT</name>
<evidence type="ECO:0000256" key="15">
    <source>
        <dbReference type="ARBA" id="ARBA00068150"/>
    </source>
</evidence>
<dbReference type="GO" id="GO:0005886">
    <property type="term" value="C:plasma membrane"/>
    <property type="evidence" value="ECO:0007669"/>
    <property type="project" value="UniProtKB-SubCell"/>
</dbReference>
<dbReference type="InterPro" id="IPR003594">
    <property type="entry name" value="HATPase_dom"/>
</dbReference>
<feature type="domain" description="Response regulatory" evidence="21">
    <location>
        <begin position="866"/>
        <end position="987"/>
    </location>
</feature>
<feature type="domain" description="NIT" evidence="25">
    <location>
        <begin position="57"/>
        <end position="301"/>
    </location>
</feature>
<protein>
    <recommendedName>
        <fullName evidence="15">Sensory/regulatory protein RpfC</fullName>
        <ecNumber evidence="3">2.7.13.3</ecNumber>
    </recommendedName>
</protein>
<evidence type="ECO:0000256" key="3">
    <source>
        <dbReference type="ARBA" id="ARBA00012438"/>
    </source>
</evidence>
<evidence type="ECO:0000259" key="22">
    <source>
        <dbReference type="PROSITE" id="PS50112"/>
    </source>
</evidence>
<evidence type="ECO:0000256" key="19">
    <source>
        <dbReference type="SAM" id="Phobius"/>
    </source>
</evidence>
<dbReference type="PROSITE" id="PS50906">
    <property type="entry name" value="NIT"/>
    <property type="match status" value="1"/>
</dbReference>
<keyword evidence="7 19" id="KW-0812">Transmembrane</keyword>
<evidence type="ECO:0000256" key="10">
    <source>
        <dbReference type="ARBA" id="ARBA00022840"/>
    </source>
</evidence>
<dbReference type="InterPro" id="IPR004358">
    <property type="entry name" value="Sig_transdc_His_kin-like_C"/>
</dbReference>
<dbReference type="FunFam" id="3.30.565.10:FF:000010">
    <property type="entry name" value="Sensor histidine kinase RcsC"/>
    <property type="match status" value="1"/>
</dbReference>
<dbReference type="SUPFAM" id="SSF47226">
    <property type="entry name" value="Histidine-containing phosphotransfer domain, HPT domain"/>
    <property type="match status" value="1"/>
</dbReference>
<dbReference type="InterPro" id="IPR000014">
    <property type="entry name" value="PAS"/>
</dbReference>
<dbReference type="InterPro" id="IPR035965">
    <property type="entry name" value="PAS-like_dom_sf"/>
</dbReference>
<evidence type="ECO:0000313" key="26">
    <source>
        <dbReference type="EMBL" id="MBB5021550.1"/>
    </source>
</evidence>
<evidence type="ECO:0000256" key="7">
    <source>
        <dbReference type="ARBA" id="ARBA00022692"/>
    </source>
</evidence>
<feature type="domain" description="Response regulatory" evidence="21">
    <location>
        <begin position="1014"/>
        <end position="1130"/>
    </location>
</feature>
<dbReference type="InterPro" id="IPR001789">
    <property type="entry name" value="Sig_transdc_resp-reg_receiver"/>
</dbReference>
<dbReference type="RefSeq" id="WP_183730452.1">
    <property type="nucleotide sequence ID" value="NZ_JACHID010000004.1"/>
</dbReference>
<dbReference type="Pfam" id="PF02518">
    <property type="entry name" value="HATPase_c"/>
    <property type="match status" value="1"/>
</dbReference>
<evidence type="ECO:0000256" key="4">
    <source>
        <dbReference type="ARBA" id="ARBA00022475"/>
    </source>
</evidence>
<dbReference type="Pfam" id="PF00072">
    <property type="entry name" value="Response_reg"/>
    <property type="match status" value="2"/>
</dbReference>
<keyword evidence="18" id="KW-0175">Coiled coil</keyword>
<dbReference type="Gene3D" id="3.30.450.20">
    <property type="entry name" value="PAS domain"/>
    <property type="match status" value="2"/>
</dbReference>
<sequence length="1356" mass="150621">MKKNIALLEKLSFRTKLAILAVVPTATALLISFVLVSNYWQQTHSIANMGQQLDQSTYISALVHELQKERGMSAGLLGIDSTAFRSSLQLQRPRTDEAKETLVNYLETFHAKSPHLSSVLGTLEELPRIRDQVDRFDIDIAELLDKYNSINRELIDYIANLSRFTNNAQVARNLIAYANLLRAKEYAGIERAVLSNTFSQGAFSPGIYRYFIGLMASQERYLEIFLDKSQGDASGIYQSKLLNSPVDERVEQLRAIAIDAPSCGFGVSPSRWFRVSSQRIEILQEIEHAQFNEIQNILMNLQDASRWNLFKALAGIAFLLSIVITMAIMLLRDLNRSLQERHLRELELHKLSSVVEQSPTPIVITDKKQRIEYINQAFVDKTGYLPDEVLGKTPKILKSHRTPNDTYKELWMAIGSGSTWRGELINRTKDGSEYIDASVIAPVKQTDGTITHYFSIKEDVTEKKELESEIEQHRDHLQRLVEEQTLSIRAILETAADAIITIDEQGNILTFNPAAERMFGYTAHEATSSNISLLMPESLRSHHGCSMATGIGRIVGHSAEVTGQRKDGTTFPMMLTVSEMEIEGEKRFTGIARDITQEKMAEENLRKAKEAAEAASRAKSDFLANMSHEIRTPMNAIIGLSDLCLKTDLDRKQRDYIAKVHDSAQSLMGIINDILDLSKIESGKLEVEHIPFAMQDVIDHLVTIISFRATDKKLEFFVETAIDIPPFLLGDPMRLGQILINLCGNAVKFTNQGYVMLHIQLEEETDRTATLHFAVKDTGIGITPEQASRLFQPFSQADSSTTRKFGGTGLGLAICKQLVEAMNGSIRVESEPGQGSTFMFTISLEKADLPAIDQLVDILAEQEPRKLLVVDDNSVALELLENYLSDCSYIIDCADGGAAALQKLQQAVSCKAPYDLVMLDLRMPHLSGIEIAQEVRRILPDAPPKLLLFSSVGLTEMQPHLESGLFDAILAKPFTRSQLLRTIQQILYGEKALVHEQGERTTFADALQQLSGAVLLLAEDNEVNQQVACELLKPYGVTLIVASNGQEVIDLLKTTSCDGILMDIQMPIMDGVAATQFIRQIPEYDELPIIAMTANVFTSDQQRYLNAGINDCIIKPVTQSQMVAILCKWIRPARSNSSFVSGGPTSVSKSAQIPAIPGLDTSAGLSRVGYNAVLYKEILDKFCQGQRNTVNEIRIAVEEEDYRKAELLAHTLKGLCGTVGARRTAGHAAKVEEAIRAHESDISFLLTTLDLSLQEIVAHIDSAFKCDGAAELLHSKSPAPDYTQAKSLLSKAMVQMEEFDTSSRGTVESLQSAVGDNQEWQQLVKSTMENLNSYDFEGALINLQQLQQCMQGEFDA</sequence>
<dbReference type="Proteomes" id="UP000528322">
    <property type="component" value="Unassembled WGS sequence"/>
</dbReference>
<dbReference type="InterPro" id="IPR036890">
    <property type="entry name" value="HATPase_C_sf"/>
</dbReference>
<feature type="transmembrane region" description="Helical" evidence="19">
    <location>
        <begin position="309"/>
        <end position="331"/>
    </location>
</feature>
<dbReference type="GO" id="GO:0006355">
    <property type="term" value="P:regulation of DNA-templated transcription"/>
    <property type="evidence" value="ECO:0007669"/>
    <property type="project" value="InterPro"/>
</dbReference>
<dbReference type="PRINTS" id="PR00344">
    <property type="entry name" value="BCTRLSENSOR"/>
</dbReference>
<keyword evidence="12" id="KW-0902">Two-component regulatory system</keyword>
<evidence type="ECO:0000256" key="1">
    <source>
        <dbReference type="ARBA" id="ARBA00000085"/>
    </source>
</evidence>
<dbReference type="InterPro" id="IPR036641">
    <property type="entry name" value="HPT_dom_sf"/>
</dbReference>
<evidence type="ECO:0000256" key="2">
    <source>
        <dbReference type="ARBA" id="ARBA00004651"/>
    </source>
</evidence>
<evidence type="ECO:0000256" key="6">
    <source>
        <dbReference type="ARBA" id="ARBA00022679"/>
    </source>
</evidence>
<dbReference type="InterPro" id="IPR036097">
    <property type="entry name" value="HisK_dim/P_sf"/>
</dbReference>
<evidence type="ECO:0000256" key="18">
    <source>
        <dbReference type="SAM" id="Coils"/>
    </source>
</evidence>
<dbReference type="SMART" id="SM00086">
    <property type="entry name" value="PAC"/>
    <property type="match status" value="2"/>
</dbReference>
<evidence type="ECO:0000256" key="17">
    <source>
        <dbReference type="PROSITE-ProRule" id="PRU00169"/>
    </source>
</evidence>
<feature type="domain" description="PAS" evidence="22">
    <location>
        <begin position="484"/>
        <end position="538"/>
    </location>
</feature>
<dbReference type="InterPro" id="IPR013767">
    <property type="entry name" value="PAS_fold"/>
</dbReference>
<dbReference type="Gene3D" id="1.20.120.160">
    <property type="entry name" value="HPT domain"/>
    <property type="match status" value="1"/>
</dbReference>
<dbReference type="Gene3D" id="3.30.565.10">
    <property type="entry name" value="Histidine kinase-like ATPase, C-terminal domain"/>
    <property type="match status" value="1"/>
</dbReference>
<feature type="domain" description="PAS" evidence="22">
    <location>
        <begin position="347"/>
        <end position="405"/>
    </location>
</feature>
<evidence type="ECO:0000313" key="27">
    <source>
        <dbReference type="Proteomes" id="UP000528322"/>
    </source>
</evidence>
<keyword evidence="27" id="KW-1185">Reference proteome</keyword>